<proteinExistence type="predicted"/>
<dbReference type="InterPro" id="IPR012337">
    <property type="entry name" value="RNaseH-like_sf"/>
</dbReference>
<keyword evidence="13" id="KW-1185">Reference proteome</keyword>
<dbReference type="SUPFAM" id="SSF53098">
    <property type="entry name" value="Ribonuclease H-like"/>
    <property type="match status" value="1"/>
</dbReference>
<keyword evidence="8" id="KW-0808">Transferase</keyword>
<dbReference type="GO" id="GO:0003887">
    <property type="term" value="F:DNA-directed DNA polymerase activity"/>
    <property type="evidence" value="ECO:0007669"/>
    <property type="project" value="UniProtKB-KW"/>
</dbReference>
<dbReference type="PANTHER" id="PTHR42648:SF11">
    <property type="entry name" value="TRANSPOSON TY4-P GAG-POL POLYPROTEIN"/>
    <property type="match status" value="1"/>
</dbReference>
<feature type="domain" description="Integrase catalytic" evidence="11">
    <location>
        <begin position="1"/>
        <end position="65"/>
    </location>
</feature>
<dbReference type="InterPro" id="IPR057670">
    <property type="entry name" value="SH3_retrovirus"/>
</dbReference>
<keyword evidence="6" id="KW-0229">DNA integration</keyword>
<reference evidence="12 13" key="1">
    <citation type="submission" date="2015-07" db="EMBL/GenBank/DDBJ databases">
        <title>The genome of Melipona quadrifasciata.</title>
        <authorList>
            <person name="Pan H."/>
            <person name="Kapheim K."/>
        </authorList>
    </citation>
    <scope>NUCLEOTIDE SEQUENCE [LARGE SCALE GENOMIC DNA]</scope>
    <source>
        <strain evidence="12">0111107301</strain>
        <tissue evidence="12">Whole body</tissue>
    </source>
</reference>
<feature type="compositionally biased region" description="Basic and acidic residues" evidence="10">
    <location>
        <begin position="185"/>
        <end position="203"/>
    </location>
</feature>
<keyword evidence="8" id="KW-0548">Nucleotidyltransferase</keyword>
<feature type="compositionally biased region" description="Polar residues" evidence="10">
    <location>
        <begin position="249"/>
        <end position="258"/>
    </location>
</feature>
<sequence>MTPQCNGIAERTNRTIIKTTRTMLADANLNLKFWGEAANTGVYIRNRVKSRVHGKTPYEIWYNKIPNIQHMRKFRCVAYILNKGRVKRKFESKTVKGIFMGYNDNKTYRVYIPGTGSIKCDCDVKFDEDKSGWDLSRHEETKNDNDDENDNLITVGLNIENEEDESEEIEVFDREENNVNLREEEIVSEGERSDCEQAREKILSNDNNGDEMEDNNQEMNTPSEEPNTSRKRGRKKEITREEIQARELFTNTGARKIG</sequence>
<evidence type="ECO:0000256" key="3">
    <source>
        <dbReference type="ARBA" id="ARBA00022759"/>
    </source>
</evidence>
<evidence type="ECO:0000256" key="4">
    <source>
        <dbReference type="ARBA" id="ARBA00022801"/>
    </source>
</evidence>
<evidence type="ECO:0000256" key="8">
    <source>
        <dbReference type="ARBA" id="ARBA00022932"/>
    </source>
</evidence>
<keyword evidence="7" id="KW-0695">RNA-directed DNA polymerase</keyword>
<dbReference type="GO" id="GO:0006310">
    <property type="term" value="P:DNA recombination"/>
    <property type="evidence" value="ECO:0007669"/>
    <property type="project" value="UniProtKB-KW"/>
</dbReference>
<dbReference type="InterPro" id="IPR036397">
    <property type="entry name" value="RNaseH_sf"/>
</dbReference>
<evidence type="ECO:0000256" key="9">
    <source>
        <dbReference type="ARBA" id="ARBA00023172"/>
    </source>
</evidence>
<evidence type="ECO:0000259" key="11">
    <source>
        <dbReference type="PROSITE" id="PS50994"/>
    </source>
</evidence>
<dbReference type="PANTHER" id="PTHR42648">
    <property type="entry name" value="TRANSPOSASE, PUTATIVE-RELATED"/>
    <property type="match status" value="1"/>
</dbReference>
<name>A0A0N0U7B3_9HYME</name>
<evidence type="ECO:0000313" key="13">
    <source>
        <dbReference type="Proteomes" id="UP000053105"/>
    </source>
</evidence>
<feature type="region of interest" description="Disordered" evidence="10">
    <location>
        <begin position="185"/>
        <end position="258"/>
    </location>
</feature>
<dbReference type="Pfam" id="PF25597">
    <property type="entry name" value="SH3_retrovirus"/>
    <property type="match status" value="1"/>
</dbReference>
<feature type="compositionally biased region" description="Basic and acidic residues" evidence="10">
    <location>
        <begin position="236"/>
        <end position="245"/>
    </location>
</feature>
<dbReference type="OrthoDB" id="413361at2759"/>
<accession>A0A0N0U7B3</accession>
<keyword evidence="2" id="KW-0479">Metal-binding</keyword>
<gene>
    <name evidence="12" type="ORF">WN51_09918</name>
</gene>
<keyword evidence="3" id="KW-0255">Endonuclease</keyword>
<protein>
    <submittedName>
        <fullName evidence="12">Copia protein</fullName>
    </submittedName>
</protein>
<dbReference type="Proteomes" id="UP000053105">
    <property type="component" value="Unassembled WGS sequence"/>
</dbReference>
<evidence type="ECO:0000256" key="1">
    <source>
        <dbReference type="ARBA" id="ARBA00022722"/>
    </source>
</evidence>
<evidence type="ECO:0000256" key="7">
    <source>
        <dbReference type="ARBA" id="ARBA00022918"/>
    </source>
</evidence>
<dbReference type="GO" id="GO:0004519">
    <property type="term" value="F:endonuclease activity"/>
    <property type="evidence" value="ECO:0007669"/>
    <property type="project" value="UniProtKB-KW"/>
</dbReference>
<keyword evidence="4" id="KW-0378">Hydrolase</keyword>
<dbReference type="AlphaFoldDB" id="A0A0N0U7B3"/>
<dbReference type="Gene3D" id="3.30.420.10">
    <property type="entry name" value="Ribonuclease H-like superfamily/Ribonuclease H"/>
    <property type="match status" value="1"/>
</dbReference>
<organism evidence="12 13">
    <name type="scientific">Melipona quadrifasciata</name>
    <dbReference type="NCBI Taxonomy" id="166423"/>
    <lineage>
        <taxon>Eukaryota</taxon>
        <taxon>Metazoa</taxon>
        <taxon>Ecdysozoa</taxon>
        <taxon>Arthropoda</taxon>
        <taxon>Hexapoda</taxon>
        <taxon>Insecta</taxon>
        <taxon>Pterygota</taxon>
        <taxon>Neoptera</taxon>
        <taxon>Endopterygota</taxon>
        <taxon>Hymenoptera</taxon>
        <taxon>Apocrita</taxon>
        <taxon>Aculeata</taxon>
        <taxon>Apoidea</taxon>
        <taxon>Anthophila</taxon>
        <taxon>Apidae</taxon>
        <taxon>Melipona</taxon>
    </lineage>
</organism>
<dbReference type="GO" id="GO:0015074">
    <property type="term" value="P:DNA integration"/>
    <property type="evidence" value="ECO:0007669"/>
    <property type="project" value="UniProtKB-KW"/>
</dbReference>
<dbReference type="EMBL" id="KQ435715">
    <property type="protein sequence ID" value="KOX79108.1"/>
    <property type="molecule type" value="Genomic_DNA"/>
</dbReference>
<dbReference type="InterPro" id="IPR001584">
    <property type="entry name" value="Integrase_cat-core"/>
</dbReference>
<evidence type="ECO:0000256" key="5">
    <source>
        <dbReference type="ARBA" id="ARBA00022842"/>
    </source>
</evidence>
<keyword evidence="8" id="KW-0239">DNA-directed DNA polymerase</keyword>
<dbReference type="GO" id="GO:0046872">
    <property type="term" value="F:metal ion binding"/>
    <property type="evidence" value="ECO:0007669"/>
    <property type="project" value="UniProtKB-KW"/>
</dbReference>
<evidence type="ECO:0000256" key="10">
    <source>
        <dbReference type="SAM" id="MobiDB-lite"/>
    </source>
</evidence>
<keyword evidence="5" id="KW-0460">Magnesium</keyword>
<evidence type="ECO:0000313" key="12">
    <source>
        <dbReference type="EMBL" id="KOX79108.1"/>
    </source>
</evidence>
<dbReference type="GO" id="GO:0003964">
    <property type="term" value="F:RNA-directed DNA polymerase activity"/>
    <property type="evidence" value="ECO:0007669"/>
    <property type="project" value="UniProtKB-KW"/>
</dbReference>
<dbReference type="GO" id="GO:0016787">
    <property type="term" value="F:hydrolase activity"/>
    <property type="evidence" value="ECO:0007669"/>
    <property type="project" value="UniProtKB-KW"/>
</dbReference>
<keyword evidence="1" id="KW-0540">Nuclease</keyword>
<evidence type="ECO:0000256" key="6">
    <source>
        <dbReference type="ARBA" id="ARBA00022908"/>
    </source>
</evidence>
<keyword evidence="9" id="KW-0233">DNA recombination</keyword>
<dbReference type="PROSITE" id="PS50994">
    <property type="entry name" value="INTEGRASE"/>
    <property type="match status" value="1"/>
</dbReference>
<dbReference type="InterPro" id="IPR039537">
    <property type="entry name" value="Retrotran_Ty1/copia-like"/>
</dbReference>
<dbReference type="GO" id="GO:0003676">
    <property type="term" value="F:nucleic acid binding"/>
    <property type="evidence" value="ECO:0007669"/>
    <property type="project" value="InterPro"/>
</dbReference>
<evidence type="ECO:0000256" key="2">
    <source>
        <dbReference type="ARBA" id="ARBA00022723"/>
    </source>
</evidence>
<dbReference type="STRING" id="166423.A0A0N0U7B3"/>